<gene>
    <name evidence="3" type="ORF">ACFO4N_07170</name>
</gene>
<accession>A0ABV9GMY9</accession>
<sequence>MKRTAEIVLGVIGMCISALFVLLGLIYRSAKDSEAVRQQLMNQSVLKPEDVDNALTSLSQAGTIWIIVGIIGIILGIVALVLLKGNKSPIWAGCLLIIGAVLIAIISTLTSIVQSILFLIAGILALVRKPKQNFNT</sequence>
<feature type="transmembrane region" description="Helical" evidence="1">
    <location>
        <begin position="64"/>
        <end position="83"/>
    </location>
</feature>
<keyword evidence="1" id="KW-1133">Transmembrane helix</keyword>
<comment type="caution">
    <text evidence="3">The sequence shown here is derived from an EMBL/GenBank/DDBJ whole genome shotgun (WGS) entry which is preliminary data.</text>
</comment>
<dbReference type="EMBL" id="JBHSFW010000002">
    <property type="protein sequence ID" value="MFC4618514.1"/>
    <property type="molecule type" value="Genomic_DNA"/>
</dbReference>
<reference evidence="4" key="1">
    <citation type="journal article" date="2019" name="Int. J. Syst. Evol. Microbiol.">
        <title>The Global Catalogue of Microorganisms (GCM) 10K type strain sequencing project: providing services to taxonomists for standard genome sequencing and annotation.</title>
        <authorList>
            <consortium name="The Broad Institute Genomics Platform"/>
            <consortium name="The Broad Institute Genome Sequencing Center for Infectious Disease"/>
            <person name="Wu L."/>
            <person name="Ma J."/>
        </authorList>
    </citation>
    <scope>NUCLEOTIDE SEQUENCE [LARGE SCALE GENOMIC DNA]</scope>
    <source>
        <strain evidence="4">CGMCC 1.16306</strain>
    </source>
</reference>
<keyword evidence="4" id="KW-1185">Reference proteome</keyword>
<evidence type="ECO:0000259" key="2">
    <source>
        <dbReference type="Pfam" id="PF13273"/>
    </source>
</evidence>
<feature type="transmembrane region" description="Helical" evidence="1">
    <location>
        <begin position="90"/>
        <end position="106"/>
    </location>
</feature>
<keyword evidence="1" id="KW-0812">Transmembrane</keyword>
<dbReference type="InterPro" id="IPR025273">
    <property type="entry name" value="DUF4064"/>
</dbReference>
<dbReference type="Proteomes" id="UP001596022">
    <property type="component" value="Unassembled WGS sequence"/>
</dbReference>
<evidence type="ECO:0000313" key="3">
    <source>
        <dbReference type="EMBL" id="MFC4618514.1"/>
    </source>
</evidence>
<keyword evidence="1" id="KW-0472">Membrane</keyword>
<feature type="transmembrane region" description="Helical" evidence="1">
    <location>
        <begin position="112"/>
        <end position="127"/>
    </location>
</feature>
<feature type="domain" description="DUF4064" evidence="2">
    <location>
        <begin position="2"/>
        <end position="102"/>
    </location>
</feature>
<name>A0ABV9GMY9_9BACL</name>
<feature type="transmembrane region" description="Helical" evidence="1">
    <location>
        <begin position="7"/>
        <end position="27"/>
    </location>
</feature>
<evidence type="ECO:0000313" key="4">
    <source>
        <dbReference type="Proteomes" id="UP001596022"/>
    </source>
</evidence>
<dbReference type="Pfam" id="PF13273">
    <property type="entry name" value="DUF4064"/>
    <property type="match status" value="1"/>
</dbReference>
<proteinExistence type="predicted"/>
<evidence type="ECO:0000256" key="1">
    <source>
        <dbReference type="SAM" id="Phobius"/>
    </source>
</evidence>
<organism evidence="3 4">
    <name type="scientific">Camelliibacillus cellulosilyticus</name>
    <dbReference type="NCBI Taxonomy" id="2174486"/>
    <lineage>
        <taxon>Bacteria</taxon>
        <taxon>Bacillati</taxon>
        <taxon>Bacillota</taxon>
        <taxon>Bacilli</taxon>
        <taxon>Bacillales</taxon>
        <taxon>Sporolactobacillaceae</taxon>
        <taxon>Camelliibacillus</taxon>
    </lineage>
</organism>
<dbReference type="RefSeq" id="WP_376845564.1">
    <property type="nucleotide sequence ID" value="NZ_JBHSFW010000002.1"/>
</dbReference>
<protein>
    <submittedName>
        <fullName evidence="3">DUF4064 domain-containing protein</fullName>
    </submittedName>
</protein>